<feature type="repeat" description="PPR" evidence="2">
    <location>
        <begin position="168"/>
        <end position="202"/>
    </location>
</feature>
<accession>D7FSD8</accession>
<keyword evidence="5" id="KW-1185">Reference proteome</keyword>
<dbReference type="EMBL" id="FN648412">
    <property type="protein sequence ID" value="CBJ31079.1"/>
    <property type="molecule type" value="Genomic_DNA"/>
</dbReference>
<dbReference type="eggNOG" id="KOG4197">
    <property type="taxonomic scope" value="Eukaryota"/>
</dbReference>
<dbReference type="Pfam" id="PF01535">
    <property type="entry name" value="PPR"/>
    <property type="match status" value="3"/>
</dbReference>
<evidence type="ECO:0000313" key="5">
    <source>
        <dbReference type="Proteomes" id="UP000002630"/>
    </source>
</evidence>
<feature type="repeat" description="PPR" evidence="2">
    <location>
        <begin position="60"/>
        <end position="94"/>
    </location>
</feature>
<dbReference type="PANTHER" id="PTHR47447">
    <property type="entry name" value="OS03G0856100 PROTEIN"/>
    <property type="match status" value="1"/>
</dbReference>
<dbReference type="InterPro" id="IPR011990">
    <property type="entry name" value="TPR-like_helical_dom_sf"/>
</dbReference>
<dbReference type="Proteomes" id="UP000002630">
    <property type="component" value="Linkage Group LG05"/>
</dbReference>
<evidence type="ECO:0000256" key="2">
    <source>
        <dbReference type="PROSITE-ProRule" id="PRU00708"/>
    </source>
</evidence>
<sequence length="452" mass="49140">MAKAKRWADALSLLSRMRAAGVAPNTHCYSNAILACCRCGEYHHAPLLRREMAVAGVPQTLTCYRLELEHFGNKGRWGSALRLLSELKEAGLTPDAKVYNGVLDAFAQSKEWARAKDVLREMASAGHELHARSYRGVIVSAANAGEWRVAWRTFREMNALGVERSSRSPAIFNSVTAACGAAGRWEEALVALRLTARGGMAPTFIAYNATLGALGKAGQWKHARRLLKDMQQRASSPSTGGGDSSDSNPGLRERRARGLARTSPREERLRPPDVYSYTSVIDACAKSGERDRALKVLEDMRRAQVHPSLVTYNTLILACGAGDSETPLGGSDWRRALSFVEEMVSSEVKPDVYTLTAAVAACEAGGEWGEAAAYLKGLRGGAGKDRWARNGVVAQLTILACGKANDWKGGLQVVREMERLGVRPKVDVFNALIEALGVGPQQPKRDRRLHCV</sequence>
<feature type="repeat" description="PPR" evidence="2">
    <location>
        <begin position="273"/>
        <end position="307"/>
    </location>
</feature>
<dbReference type="OrthoDB" id="47432at2759"/>
<dbReference type="STRING" id="2880.D7FSD8"/>
<feature type="repeat" description="PPR" evidence="2">
    <location>
        <begin position="203"/>
        <end position="237"/>
    </location>
</feature>
<name>D7FSD8_ECTSI</name>
<reference evidence="4 5" key="1">
    <citation type="journal article" date="2010" name="Nature">
        <title>The Ectocarpus genome and the independent evolution of multicellularity in brown algae.</title>
        <authorList>
            <person name="Cock J.M."/>
            <person name="Sterck L."/>
            <person name="Rouze P."/>
            <person name="Scornet D."/>
            <person name="Allen A.E."/>
            <person name="Amoutzias G."/>
            <person name="Anthouard V."/>
            <person name="Artiguenave F."/>
            <person name="Aury J.M."/>
            <person name="Badger J.H."/>
            <person name="Beszteri B."/>
            <person name="Billiau K."/>
            <person name="Bonnet E."/>
            <person name="Bothwell J.H."/>
            <person name="Bowler C."/>
            <person name="Boyen C."/>
            <person name="Brownlee C."/>
            <person name="Carrano C.J."/>
            <person name="Charrier B."/>
            <person name="Cho G.Y."/>
            <person name="Coelho S.M."/>
            <person name="Collen J."/>
            <person name="Corre E."/>
            <person name="Da Silva C."/>
            <person name="Delage L."/>
            <person name="Delaroque N."/>
            <person name="Dittami S.M."/>
            <person name="Doulbeau S."/>
            <person name="Elias M."/>
            <person name="Farnham G."/>
            <person name="Gachon C.M."/>
            <person name="Gschloessl B."/>
            <person name="Heesch S."/>
            <person name="Jabbari K."/>
            <person name="Jubin C."/>
            <person name="Kawai H."/>
            <person name="Kimura K."/>
            <person name="Kloareg B."/>
            <person name="Kupper F.C."/>
            <person name="Lang D."/>
            <person name="Le Bail A."/>
            <person name="Leblanc C."/>
            <person name="Lerouge P."/>
            <person name="Lohr M."/>
            <person name="Lopez P.J."/>
            <person name="Martens C."/>
            <person name="Maumus F."/>
            <person name="Michel G."/>
            <person name="Miranda-Saavedra D."/>
            <person name="Morales J."/>
            <person name="Moreau H."/>
            <person name="Motomura T."/>
            <person name="Nagasato C."/>
            <person name="Napoli C.A."/>
            <person name="Nelson D.R."/>
            <person name="Nyvall-Collen P."/>
            <person name="Peters A.F."/>
            <person name="Pommier C."/>
            <person name="Potin P."/>
            <person name="Poulain J."/>
            <person name="Quesneville H."/>
            <person name="Read B."/>
            <person name="Rensing S.A."/>
            <person name="Ritter A."/>
            <person name="Rousvoal S."/>
            <person name="Samanta M."/>
            <person name="Samson G."/>
            <person name="Schroeder D.C."/>
            <person name="Segurens B."/>
            <person name="Strittmatter M."/>
            <person name="Tonon T."/>
            <person name="Tregear J.W."/>
            <person name="Valentin K."/>
            <person name="von Dassow P."/>
            <person name="Yamagishi T."/>
            <person name="Van de Peer Y."/>
            <person name="Wincker P."/>
        </authorList>
    </citation>
    <scope>NUCLEOTIDE SEQUENCE [LARGE SCALE GENOMIC DNA]</scope>
    <source>
        <strain evidence="5">Ec32 / CCAP1310/4</strain>
    </source>
</reference>
<dbReference type="Gene3D" id="1.25.40.10">
    <property type="entry name" value="Tetratricopeptide repeat domain"/>
    <property type="match status" value="4"/>
</dbReference>
<dbReference type="OMA" id="TFREMNA"/>
<gene>
    <name evidence="4" type="ORF">Esi_0232_0005</name>
</gene>
<evidence type="ECO:0000256" key="1">
    <source>
        <dbReference type="ARBA" id="ARBA00022737"/>
    </source>
</evidence>
<proteinExistence type="predicted"/>
<organism evidence="4 5">
    <name type="scientific">Ectocarpus siliculosus</name>
    <name type="common">Brown alga</name>
    <name type="synonym">Conferva siliculosa</name>
    <dbReference type="NCBI Taxonomy" id="2880"/>
    <lineage>
        <taxon>Eukaryota</taxon>
        <taxon>Sar</taxon>
        <taxon>Stramenopiles</taxon>
        <taxon>Ochrophyta</taxon>
        <taxon>PX clade</taxon>
        <taxon>Phaeophyceae</taxon>
        <taxon>Ectocarpales</taxon>
        <taxon>Ectocarpaceae</taxon>
        <taxon>Ectocarpus</taxon>
    </lineage>
</organism>
<dbReference type="InParanoid" id="D7FSD8"/>
<dbReference type="EMBL" id="FN649730">
    <property type="protein sequence ID" value="CBJ31079.1"/>
    <property type="molecule type" value="Genomic_DNA"/>
</dbReference>
<feature type="region of interest" description="Disordered" evidence="3">
    <location>
        <begin position="229"/>
        <end position="268"/>
    </location>
</feature>
<evidence type="ECO:0008006" key="6">
    <source>
        <dbReference type="Google" id="ProtNLM"/>
    </source>
</evidence>
<dbReference type="Pfam" id="PF13812">
    <property type="entry name" value="PPR_3"/>
    <property type="match status" value="2"/>
</dbReference>
<dbReference type="NCBIfam" id="TIGR00756">
    <property type="entry name" value="PPR"/>
    <property type="match status" value="3"/>
</dbReference>
<keyword evidence="1" id="KW-0677">Repeat</keyword>
<dbReference type="PROSITE" id="PS51375">
    <property type="entry name" value="PPR"/>
    <property type="match status" value="6"/>
</dbReference>
<dbReference type="InterPro" id="IPR002885">
    <property type="entry name" value="PPR_rpt"/>
</dbReference>
<protein>
    <recommendedName>
        <fullName evidence="6">Pentacotripeptide-repeat region of PRORP domain-containing protein</fullName>
    </recommendedName>
</protein>
<evidence type="ECO:0000313" key="4">
    <source>
        <dbReference type="EMBL" id="CBJ31079.1"/>
    </source>
</evidence>
<feature type="repeat" description="PPR" evidence="2">
    <location>
        <begin position="390"/>
        <end position="424"/>
    </location>
</feature>
<feature type="repeat" description="PPR" evidence="2">
    <location>
        <begin position="95"/>
        <end position="129"/>
    </location>
</feature>
<dbReference type="PANTHER" id="PTHR47447:SF17">
    <property type="entry name" value="OS12G0638900 PROTEIN"/>
    <property type="match status" value="1"/>
</dbReference>
<evidence type="ECO:0000256" key="3">
    <source>
        <dbReference type="SAM" id="MobiDB-lite"/>
    </source>
</evidence>
<dbReference type="AlphaFoldDB" id="D7FSD8"/>